<evidence type="ECO:0000256" key="1">
    <source>
        <dbReference type="ARBA" id="ARBA00009238"/>
    </source>
</evidence>
<dbReference type="InterPro" id="IPR001298">
    <property type="entry name" value="Filamin/ABP280_rpt"/>
</dbReference>
<feature type="repeat" description="Filamin" evidence="3">
    <location>
        <begin position="130"/>
        <end position="224"/>
    </location>
</feature>
<feature type="repeat" description="Filamin" evidence="3">
    <location>
        <begin position="227"/>
        <end position="319"/>
    </location>
</feature>
<feature type="repeat" description="Filamin" evidence="3">
    <location>
        <begin position="571"/>
        <end position="668"/>
    </location>
</feature>
<proteinExistence type="inferred from homology"/>
<dbReference type="PANTHER" id="PTHR38537">
    <property type="entry name" value="JITTERBUG, ISOFORM N"/>
    <property type="match status" value="1"/>
</dbReference>
<feature type="repeat" description="Filamin" evidence="3">
    <location>
        <begin position="34"/>
        <end position="126"/>
    </location>
</feature>
<protein>
    <submittedName>
        <fullName evidence="4">Uncharacterized protein</fullName>
    </submittedName>
</protein>
<dbReference type="EMBL" id="JBJKFK010001200">
    <property type="protein sequence ID" value="KAL3313763.1"/>
    <property type="molecule type" value="Genomic_DNA"/>
</dbReference>
<dbReference type="FunFam" id="2.60.40.10:FF:000140">
    <property type="entry name" value="FiLamiN (Actin binding protein) homolog"/>
    <property type="match status" value="1"/>
</dbReference>
<accession>A0ABD2Q2C6</accession>
<evidence type="ECO:0000313" key="4">
    <source>
        <dbReference type="EMBL" id="KAL3313763.1"/>
    </source>
</evidence>
<dbReference type="FunFam" id="2.60.40.10:FF:000096">
    <property type="entry name" value="filamin-C isoform X2"/>
    <property type="match status" value="1"/>
</dbReference>
<sequence>ISFTPHEVGEHLVSVYCAGSHIVNSPFKIFVSQQEIGDANRVRICGKGITQGTANVANEFLVDTREAGYANISLSIEGPSKADIDCHENVDGTCLITYNPSEPGTYYASVKFGDKHVPGSPFEIYVDGMPTARESKKVTTQRSAVNSQAVGSQCEMRLKIPGVNLNDLLAEVVSPTRNTVPCSVVNNDQGQYVIRFVPTMLGVHTVYVYHRGINLPGSPFQFTIGPIQQGGANKVRVAGKGIQQAYTNTPNEFFIYTREAGDGPLSVAIEGPSKAEIDFEDYHDGSCGVTWKVHQPGEYLCTIKFADEHVPFSPFRIYVEESMTGKNVKVASLANPMNQNGKTQGVARMASPEIGRQISFTCHCNLTGSQHLRAMVEAPSGRREEALINCIGLDQYAINFLPSQSGAHMIYVCCLPGEEKRELTDDLLRQYAINGSPFRIEVTQHTCDPAMVHAEGSALTRGRVGARNSFFVNTTNAGSGTLNVSVDGPSKARLTCKELDEGYDFCYIPSAPGKYTISILYGGNFHIVGSPFLAIVEGDPIDPHQLELNLSQESNVTLEASHKTNRAIYRKSDSSAANVRSSGLGLKIAYLDRRNQFTVDASSTELGSDTLLVGITGPRHFPIDQVVVKHLQNNQFAVSYTVEQPGNHTIIVKWGDDHIPGSPFIVSAV</sequence>
<evidence type="ECO:0000256" key="2">
    <source>
        <dbReference type="ARBA" id="ARBA00022737"/>
    </source>
</evidence>
<feature type="repeat" description="Filamin" evidence="3">
    <location>
        <begin position="1"/>
        <end position="31"/>
    </location>
</feature>
<dbReference type="InterPro" id="IPR017868">
    <property type="entry name" value="Filamin/ABP280_repeat-like"/>
</dbReference>
<dbReference type="PANTHER" id="PTHR38537:SF8">
    <property type="entry name" value="FILAMIN-A"/>
    <property type="match status" value="1"/>
</dbReference>
<dbReference type="PROSITE" id="PS50194">
    <property type="entry name" value="FILAMIN_REPEAT"/>
    <property type="match status" value="7"/>
</dbReference>
<dbReference type="Gene3D" id="2.60.40.10">
    <property type="entry name" value="Immunoglobulins"/>
    <property type="match status" value="7"/>
</dbReference>
<reference evidence="4 5" key="1">
    <citation type="submission" date="2024-11" db="EMBL/GenBank/DDBJ databases">
        <title>Adaptive evolution of stress response genes in parasites aligns with host niche diversity.</title>
        <authorList>
            <person name="Hahn C."/>
            <person name="Resl P."/>
        </authorList>
    </citation>
    <scope>NUCLEOTIDE SEQUENCE [LARGE SCALE GENOMIC DNA]</scope>
    <source>
        <strain evidence="4">EGGRZ-B1_66</strain>
        <tissue evidence="4">Body</tissue>
    </source>
</reference>
<dbReference type="SMART" id="SM00557">
    <property type="entry name" value="IG_FLMN"/>
    <property type="match status" value="6"/>
</dbReference>
<keyword evidence="2" id="KW-0677">Repeat</keyword>
<gene>
    <name evidence="4" type="ORF">Ciccas_007635</name>
</gene>
<organism evidence="4 5">
    <name type="scientific">Cichlidogyrus casuarinus</name>
    <dbReference type="NCBI Taxonomy" id="1844966"/>
    <lineage>
        <taxon>Eukaryota</taxon>
        <taxon>Metazoa</taxon>
        <taxon>Spiralia</taxon>
        <taxon>Lophotrochozoa</taxon>
        <taxon>Platyhelminthes</taxon>
        <taxon>Monogenea</taxon>
        <taxon>Monopisthocotylea</taxon>
        <taxon>Dactylogyridea</taxon>
        <taxon>Ancyrocephalidae</taxon>
        <taxon>Cichlidogyrus</taxon>
    </lineage>
</organism>
<comment type="caution">
    <text evidence="4">The sequence shown here is derived from an EMBL/GenBank/DDBJ whole genome shotgun (WGS) entry which is preliminary data.</text>
</comment>
<feature type="non-terminal residue" evidence="4">
    <location>
        <position position="1"/>
    </location>
</feature>
<dbReference type="Proteomes" id="UP001626550">
    <property type="component" value="Unassembled WGS sequence"/>
</dbReference>
<dbReference type="InterPro" id="IPR013783">
    <property type="entry name" value="Ig-like_fold"/>
</dbReference>
<evidence type="ECO:0000313" key="5">
    <source>
        <dbReference type="Proteomes" id="UP001626550"/>
    </source>
</evidence>
<dbReference type="SUPFAM" id="SSF81296">
    <property type="entry name" value="E set domains"/>
    <property type="match status" value="7"/>
</dbReference>
<dbReference type="InterPro" id="IPR014756">
    <property type="entry name" value="Ig_E-set"/>
</dbReference>
<feature type="repeat" description="Filamin" evidence="3">
    <location>
        <begin position="444"/>
        <end position="536"/>
    </location>
</feature>
<name>A0ABD2Q2C6_9PLAT</name>
<comment type="similarity">
    <text evidence="1">Belongs to the filamin family.</text>
</comment>
<dbReference type="Pfam" id="PF00630">
    <property type="entry name" value="Filamin"/>
    <property type="match status" value="5"/>
</dbReference>
<dbReference type="AlphaFoldDB" id="A0ABD2Q2C6"/>
<keyword evidence="5" id="KW-1185">Reference proteome</keyword>
<feature type="repeat" description="Filamin" evidence="3">
    <location>
        <begin position="331"/>
        <end position="442"/>
    </location>
</feature>
<dbReference type="InterPro" id="IPR044801">
    <property type="entry name" value="Filamin"/>
</dbReference>
<evidence type="ECO:0000256" key="3">
    <source>
        <dbReference type="PROSITE-ProRule" id="PRU00087"/>
    </source>
</evidence>